<dbReference type="NCBIfam" id="NF004805">
    <property type="entry name" value="PRK06153.1-4"/>
    <property type="match status" value="1"/>
</dbReference>
<dbReference type="AlphaFoldDB" id="A0A7X5YJC6"/>
<feature type="domain" description="DUF6791" evidence="2">
    <location>
        <begin position="10"/>
        <end position="159"/>
    </location>
</feature>
<evidence type="ECO:0008006" key="5">
    <source>
        <dbReference type="Google" id="ProtNLM"/>
    </source>
</evidence>
<dbReference type="Proteomes" id="UP000587415">
    <property type="component" value="Unassembled WGS sequence"/>
</dbReference>
<evidence type="ECO:0000313" key="3">
    <source>
        <dbReference type="EMBL" id="NJC41028.1"/>
    </source>
</evidence>
<dbReference type="Pfam" id="PF00899">
    <property type="entry name" value="ThiF"/>
    <property type="match status" value="1"/>
</dbReference>
<name>A0A7X5YJC6_9CAUL</name>
<proteinExistence type="predicted"/>
<dbReference type="InterPro" id="IPR035985">
    <property type="entry name" value="Ubiquitin-activating_enz"/>
</dbReference>
<protein>
    <recommendedName>
        <fullName evidence="5">ThiF family adenylyltransferase</fullName>
    </recommendedName>
</protein>
<dbReference type="SUPFAM" id="SSF69572">
    <property type="entry name" value="Activating enzymes of the ubiquitin-like proteins"/>
    <property type="match status" value="1"/>
</dbReference>
<evidence type="ECO:0000259" key="1">
    <source>
        <dbReference type="Pfam" id="PF00899"/>
    </source>
</evidence>
<dbReference type="NCBIfam" id="NF004804">
    <property type="entry name" value="PRK06153.1-3"/>
    <property type="match status" value="1"/>
</dbReference>
<sequence>MSPQLIARSPDLQRLVDDGYEVEIVGGHLVLNSVPYVDAQRRVRLGRLVTALALAGDRTVQPATHVATFAGDFPCDAQGRPLSRISAGSARQALGGGLVVDHTFSSKPAQGYADYYELMTTYAAILSGPAEALDPGVSARTHRVVESTDGDAPFEYLDTATSRAGIADVSTKLARNRAVIVGLGGTGSYVLDLLAKTPLRRIDLYDGDVFLQHNAFRGPGAPSIEDLRRRPMKVDHWKAVYSRMHRGIEPHPVYVTEANIGELEGADIVFLCMDAGEAKVAIIRGLEAMGVRFIDVGMGLELVDGSLLGQLRVTTSTPAKREHVWAGQRVPMTGAGNDNVYARNIQVADLNALNACLAVIRWKKLVGFYVDLEGEHHSVYALDGNQLLNEEVDDAA</sequence>
<dbReference type="EMBL" id="JAATJM010000001">
    <property type="protein sequence ID" value="NJC41028.1"/>
    <property type="molecule type" value="Genomic_DNA"/>
</dbReference>
<reference evidence="3 4" key="1">
    <citation type="submission" date="2020-03" db="EMBL/GenBank/DDBJ databases">
        <title>Genomic Encyclopedia of Type Strains, Phase IV (KMG-IV): sequencing the most valuable type-strain genomes for metagenomic binning, comparative biology and taxonomic classification.</title>
        <authorList>
            <person name="Goeker M."/>
        </authorList>
    </citation>
    <scope>NUCLEOTIDE SEQUENCE [LARGE SCALE GENOMIC DNA]</scope>
    <source>
        <strain evidence="3 4">DSM 4736</strain>
    </source>
</reference>
<gene>
    <name evidence="3" type="ORF">GGQ87_001286</name>
</gene>
<dbReference type="Pfam" id="PF20590">
    <property type="entry name" value="DUF6791"/>
    <property type="match status" value="1"/>
</dbReference>
<organism evidence="3 4">
    <name type="scientific">Brevundimonas alba</name>
    <dbReference type="NCBI Taxonomy" id="74314"/>
    <lineage>
        <taxon>Bacteria</taxon>
        <taxon>Pseudomonadati</taxon>
        <taxon>Pseudomonadota</taxon>
        <taxon>Alphaproteobacteria</taxon>
        <taxon>Caulobacterales</taxon>
        <taxon>Caulobacteraceae</taxon>
        <taxon>Brevundimonas</taxon>
    </lineage>
</organism>
<evidence type="ECO:0000259" key="2">
    <source>
        <dbReference type="Pfam" id="PF20590"/>
    </source>
</evidence>
<dbReference type="InterPro" id="IPR046741">
    <property type="entry name" value="DUF6791"/>
</dbReference>
<comment type="caution">
    <text evidence="3">The sequence shown here is derived from an EMBL/GenBank/DDBJ whole genome shotgun (WGS) entry which is preliminary data.</text>
</comment>
<dbReference type="RefSeq" id="WP_168045856.1">
    <property type="nucleotide sequence ID" value="NZ_JAATJM010000001.1"/>
</dbReference>
<dbReference type="Gene3D" id="3.40.50.720">
    <property type="entry name" value="NAD(P)-binding Rossmann-like Domain"/>
    <property type="match status" value="1"/>
</dbReference>
<evidence type="ECO:0000313" key="4">
    <source>
        <dbReference type="Proteomes" id="UP000587415"/>
    </source>
</evidence>
<keyword evidence="4" id="KW-1185">Reference proteome</keyword>
<feature type="domain" description="THIF-type NAD/FAD binding fold" evidence="1">
    <location>
        <begin position="170"/>
        <end position="296"/>
    </location>
</feature>
<dbReference type="GO" id="GO:0008641">
    <property type="term" value="F:ubiquitin-like modifier activating enzyme activity"/>
    <property type="evidence" value="ECO:0007669"/>
    <property type="project" value="InterPro"/>
</dbReference>
<dbReference type="InterPro" id="IPR000594">
    <property type="entry name" value="ThiF_NAD_FAD-bd"/>
</dbReference>
<accession>A0A7X5YJC6</accession>
<dbReference type="CDD" id="cd01483">
    <property type="entry name" value="E1_enzyme_family"/>
    <property type="match status" value="1"/>
</dbReference>